<protein>
    <submittedName>
        <fullName evidence="2">Uncharacterized protein</fullName>
    </submittedName>
</protein>
<name>A0ABU2T064_9ACTN</name>
<feature type="region of interest" description="Disordered" evidence="1">
    <location>
        <begin position="1"/>
        <end position="20"/>
    </location>
</feature>
<dbReference type="RefSeq" id="WP_311622061.1">
    <property type="nucleotide sequence ID" value="NZ_JAVRFE010000002.1"/>
</dbReference>
<sequence>MRTSSGAVRPEGRTEAVGKPAFAGEFEVHLTVRDDGDPEVTARLAAYAAAHRMKCIHIVLEQGEVPSQPMLTLPGAGTYEQVRADAAAKADGLRAAGFDVVRTKIEATPWSAGVPGTDEEAAGLGPDYYFEHHLKLVLARSAPVGPLLALVVGHGAHLSRNARRVRPDGRVERFVTQRCRGVGRTTAGQRLDTLSRQLRARGHHIAAVEREFVVHDGNLALDAGWLDEEHAMTGERAMAGARAGA</sequence>
<evidence type="ECO:0000313" key="2">
    <source>
        <dbReference type="EMBL" id="MDT0454628.1"/>
    </source>
</evidence>
<keyword evidence="3" id="KW-1185">Reference proteome</keyword>
<evidence type="ECO:0000256" key="1">
    <source>
        <dbReference type="SAM" id="MobiDB-lite"/>
    </source>
</evidence>
<proteinExistence type="predicted"/>
<dbReference type="Proteomes" id="UP001180551">
    <property type="component" value="Unassembled WGS sequence"/>
</dbReference>
<comment type="caution">
    <text evidence="2">The sequence shown here is derived from an EMBL/GenBank/DDBJ whole genome shotgun (WGS) entry which is preliminary data.</text>
</comment>
<dbReference type="EMBL" id="JAVRFE010000002">
    <property type="protein sequence ID" value="MDT0454628.1"/>
    <property type="molecule type" value="Genomic_DNA"/>
</dbReference>
<organism evidence="2 3">
    <name type="scientific">Streptomyces mooreae</name>
    <dbReference type="NCBI Taxonomy" id="3075523"/>
    <lineage>
        <taxon>Bacteria</taxon>
        <taxon>Bacillati</taxon>
        <taxon>Actinomycetota</taxon>
        <taxon>Actinomycetes</taxon>
        <taxon>Kitasatosporales</taxon>
        <taxon>Streptomycetaceae</taxon>
        <taxon>Streptomyces</taxon>
    </lineage>
</organism>
<evidence type="ECO:0000313" key="3">
    <source>
        <dbReference type="Proteomes" id="UP001180551"/>
    </source>
</evidence>
<accession>A0ABU2T064</accession>
<reference evidence="2" key="1">
    <citation type="submission" date="2024-05" db="EMBL/GenBank/DDBJ databases">
        <title>30 novel species of actinomycetes from the DSMZ collection.</title>
        <authorList>
            <person name="Nouioui I."/>
        </authorList>
    </citation>
    <scope>NUCLEOTIDE SEQUENCE</scope>
    <source>
        <strain evidence="2">DSM 41527</strain>
    </source>
</reference>
<gene>
    <name evidence="2" type="ORF">RM550_02600</name>
</gene>